<dbReference type="RefSeq" id="WP_188179857.1">
    <property type="nucleotide sequence ID" value="NZ_JACVQF010000164.1"/>
</dbReference>
<evidence type="ECO:0000313" key="1">
    <source>
        <dbReference type="EMBL" id="MBD0418808.1"/>
    </source>
</evidence>
<reference evidence="1" key="1">
    <citation type="submission" date="2020-09" db="EMBL/GenBank/DDBJ databases">
        <title>Streptomyces grisecoloratus sp. nov., isolated from cotton soil.</title>
        <authorList>
            <person name="Xing L."/>
        </authorList>
    </citation>
    <scope>NUCLEOTIDE SEQUENCE</scope>
    <source>
        <strain evidence="1">TRM S81-3</strain>
    </source>
</reference>
<gene>
    <name evidence="1" type="ORF">H0H10_06390</name>
</gene>
<dbReference type="Proteomes" id="UP000621210">
    <property type="component" value="Unassembled WGS sequence"/>
</dbReference>
<keyword evidence="2" id="KW-1185">Reference proteome</keyword>
<proteinExistence type="predicted"/>
<dbReference type="EMBL" id="JACVQF010000164">
    <property type="protein sequence ID" value="MBD0418808.1"/>
    <property type="molecule type" value="Genomic_DNA"/>
</dbReference>
<evidence type="ECO:0000313" key="2">
    <source>
        <dbReference type="Proteomes" id="UP000621210"/>
    </source>
</evidence>
<organism evidence="1 2">
    <name type="scientific">Streptomyces griseicoloratus</name>
    <dbReference type="NCBI Taxonomy" id="2752516"/>
    <lineage>
        <taxon>Bacteria</taxon>
        <taxon>Bacillati</taxon>
        <taxon>Actinomycetota</taxon>
        <taxon>Actinomycetes</taxon>
        <taxon>Kitasatosporales</taxon>
        <taxon>Streptomycetaceae</taxon>
        <taxon>Streptomyces</taxon>
    </lineage>
</organism>
<protein>
    <submittedName>
        <fullName evidence="1">Uncharacterized protein</fullName>
    </submittedName>
</protein>
<accession>A0A926QP02</accession>
<dbReference type="AlphaFoldDB" id="A0A926QP02"/>
<sequence>MDRIAQLCGRLPSALRVVGDCPMLRSGWSADHSIRRLVDGETRLAPWQRVM</sequence>
<comment type="caution">
    <text evidence="1">The sequence shown here is derived from an EMBL/GenBank/DDBJ whole genome shotgun (WGS) entry which is preliminary data.</text>
</comment>
<name>A0A926QP02_9ACTN</name>
<reference evidence="1" key="2">
    <citation type="submission" date="2020-09" db="EMBL/GenBank/DDBJ databases">
        <authorList>
            <person name="Luo X."/>
        </authorList>
    </citation>
    <scope>NUCLEOTIDE SEQUENCE</scope>
    <source>
        <strain evidence="1">TRM S81-3</strain>
    </source>
</reference>